<evidence type="ECO:0000313" key="3">
    <source>
        <dbReference type="Proteomes" id="UP000015106"/>
    </source>
</evidence>
<feature type="compositionally biased region" description="Basic and acidic residues" evidence="1">
    <location>
        <begin position="260"/>
        <end position="305"/>
    </location>
</feature>
<feature type="compositionally biased region" description="Basic residues" evidence="1">
    <location>
        <begin position="60"/>
        <end position="74"/>
    </location>
</feature>
<dbReference type="Proteomes" id="UP000015106">
    <property type="component" value="Chromosome 7"/>
</dbReference>
<name>A0A8R7V2Q5_TRIUA</name>
<proteinExistence type="predicted"/>
<protein>
    <submittedName>
        <fullName evidence="2">Uncharacterized protein</fullName>
    </submittedName>
</protein>
<keyword evidence="3" id="KW-1185">Reference proteome</keyword>
<dbReference type="AlphaFoldDB" id="A0A8R7V2Q5"/>
<sequence length="383" mass="41056">MYATAHVCRAPFIAHNPRSSNVGLVVLREAVLLRHGPRPPPHPALHRLPRLPAQPGQRRQLLHGSRRPRRRRRPTSGVGVGGVGGGRRGPPPGPAPHPPRRAHDAQEALPEAPDPDGVRAAADGGPPRRGAGGRPVRALRAADAARARRVRGAGAPRLRRRAALQLHRERRGRQDVHLLLGPAGHARRLRRRGPQAAVRLRDEGGRRHVPPAGRAGGDAAAGAAGGHVLRRGPAVHGPGVAAVHARHGVRALLGPRPVDHRLRHGQEEGQRCGGRDHGELAERGGQGKEQGEHLPQDVRLQERRGQGFPGGHHRRAPAQGGHQVGAHAGALQRHLRRSPAFQRGELIDSYVEDRPVNLQSQTASLNGSLSRNPAVSHAYHTFG</sequence>
<feature type="compositionally biased region" description="Basic residues" evidence="1">
    <location>
        <begin position="147"/>
        <end position="156"/>
    </location>
</feature>
<reference evidence="2" key="2">
    <citation type="submission" date="2018-03" db="EMBL/GenBank/DDBJ databases">
        <title>The Triticum urartu genome reveals the dynamic nature of wheat genome evolution.</title>
        <authorList>
            <person name="Ling H."/>
            <person name="Ma B."/>
            <person name="Shi X."/>
            <person name="Liu H."/>
            <person name="Dong L."/>
            <person name="Sun H."/>
            <person name="Cao Y."/>
            <person name="Gao Q."/>
            <person name="Zheng S."/>
            <person name="Li Y."/>
            <person name="Yu Y."/>
            <person name="Du H."/>
            <person name="Qi M."/>
            <person name="Li Y."/>
            <person name="Yu H."/>
            <person name="Cui Y."/>
            <person name="Wang N."/>
            <person name="Chen C."/>
            <person name="Wu H."/>
            <person name="Zhao Y."/>
            <person name="Zhang J."/>
            <person name="Li Y."/>
            <person name="Zhou W."/>
            <person name="Zhang B."/>
            <person name="Hu W."/>
            <person name="Eijk M."/>
            <person name="Tang J."/>
            <person name="Witsenboer H."/>
            <person name="Zhao S."/>
            <person name="Li Z."/>
            <person name="Zhang A."/>
            <person name="Wang D."/>
            <person name="Liang C."/>
        </authorList>
    </citation>
    <scope>NUCLEOTIDE SEQUENCE [LARGE SCALE GENOMIC DNA]</scope>
    <source>
        <strain evidence="2">cv. G1812</strain>
    </source>
</reference>
<feature type="region of interest" description="Disordered" evidence="1">
    <location>
        <begin position="37"/>
        <end position="156"/>
    </location>
</feature>
<organism evidence="2 3">
    <name type="scientific">Triticum urartu</name>
    <name type="common">Red wild einkorn</name>
    <name type="synonym">Crithodium urartu</name>
    <dbReference type="NCBI Taxonomy" id="4572"/>
    <lineage>
        <taxon>Eukaryota</taxon>
        <taxon>Viridiplantae</taxon>
        <taxon>Streptophyta</taxon>
        <taxon>Embryophyta</taxon>
        <taxon>Tracheophyta</taxon>
        <taxon>Spermatophyta</taxon>
        <taxon>Magnoliopsida</taxon>
        <taxon>Liliopsida</taxon>
        <taxon>Poales</taxon>
        <taxon>Poaceae</taxon>
        <taxon>BOP clade</taxon>
        <taxon>Pooideae</taxon>
        <taxon>Triticodae</taxon>
        <taxon>Triticeae</taxon>
        <taxon>Triticinae</taxon>
        <taxon>Triticum</taxon>
    </lineage>
</organism>
<accession>A0A8R7V2Q5</accession>
<dbReference type="EnsemblPlants" id="TuG1812G0700001626.01.T01">
    <property type="protein sequence ID" value="TuG1812G0700001626.01.T01"/>
    <property type="gene ID" value="TuG1812G0700001626.01"/>
</dbReference>
<evidence type="ECO:0000256" key="1">
    <source>
        <dbReference type="SAM" id="MobiDB-lite"/>
    </source>
</evidence>
<feature type="region of interest" description="Disordered" evidence="1">
    <location>
        <begin position="260"/>
        <end position="332"/>
    </location>
</feature>
<feature type="compositionally biased region" description="Gly residues" evidence="1">
    <location>
        <begin position="78"/>
        <end position="88"/>
    </location>
</feature>
<dbReference type="Gramene" id="TuG1812G0700001626.01.T01">
    <property type="protein sequence ID" value="TuG1812G0700001626.01.T01"/>
    <property type="gene ID" value="TuG1812G0700001626.01"/>
</dbReference>
<feature type="compositionally biased region" description="Low complexity" evidence="1">
    <location>
        <begin position="118"/>
        <end position="144"/>
    </location>
</feature>
<evidence type="ECO:0000313" key="2">
    <source>
        <dbReference type="EnsemblPlants" id="TuG1812G0700001626.01.T01"/>
    </source>
</evidence>
<reference evidence="2" key="3">
    <citation type="submission" date="2022-06" db="UniProtKB">
        <authorList>
            <consortium name="EnsemblPlants"/>
        </authorList>
    </citation>
    <scope>IDENTIFICATION</scope>
</reference>
<feature type="compositionally biased region" description="Low complexity" evidence="1">
    <location>
        <begin position="318"/>
        <end position="330"/>
    </location>
</feature>
<reference evidence="3" key="1">
    <citation type="journal article" date="2013" name="Nature">
        <title>Draft genome of the wheat A-genome progenitor Triticum urartu.</title>
        <authorList>
            <person name="Ling H.Q."/>
            <person name="Zhao S."/>
            <person name="Liu D."/>
            <person name="Wang J."/>
            <person name="Sun H."/>
            <person name="Zhang C."/>
            <person name="Fan H."/>
            <person name="Li D."/>
            <person name="Dong L."/>
            <person name="Tao Y."/>
            <person name="Gao C."/>
            <person name="Wu H."/>
            <person name="Li Y."/>
            <person name="Cui Y."/>
            <person name="Guo X."/>
            <person name="Zheng S."/>
            <person name="Wang B."/>
            <person name="Yu K."/>
            <person name="Liang Q."/>
            <person name="Yang W."/>
            <person name="Lou X."/>
            <person name="Chen J."/>
            <person name="Feng M."/>
            <person name="Jian J."/>
            <person name="Zhang X."/>
            <person name="Luo G."/>
            <person name="Jiang Y."/>
            <person name="Liu J."/>
            <person name="Wang Z."/>
            <person name="Sha Y."/>
            <person name="Zhang B."/>
            <person name="Wu H."/>
            <person name="Tang D."/>
            <person name="Shen Q."/>
            <person name="Xue P."/>
            <person name="Zou S."/>
            <person name="Wang X."/>
            <person name="Liu X."/>
            <person name="Wang F."/>
            <person name="Yang Y."/>
            <person name="An X."/>
            <person name="Dong Z."/>
            <person name="Zhang K."/>
            <person name="Zhang X."/>
            <person name="Luo M.C."/>
            <person name="Dvorak J."/>
            <person name="Tong Y."/>
            <person name="Wang J."/>
            <person name="Yang H."/>
            <person name="Li Z."/>
            <person name="Wang D."/>
            <person name="Zhang A."/>
            <person name="Wang J."/>
        </authorList>
    </citation>
    <scope>NUCLEOTIDE SEQUENCE</scope>
    <source>
        <strain evidence="3">cv. G1812</strain>
    </source>
</reference>